<reference evidence="1" key="1">
    <citation type="journal article" date="2023" name="Mol. Biol. Evol.">
        <title>Third-Generation Sequencing Reveals the Adaptive Role of the Epigenome in Three Deep-Sea Polychaetes.</title>
        <authorList>
            <person name="Perez M."/>
            <person name="Aroh O."/>
            <person name="Sun Y."/>
            <person name="Lan Y."/>
            <person name="Juniper S.K."/>
            <person name="Young C.R."/>
            <person name="Angers B."/>
            <person name="Qian P.Y."/>
        </authorList>
    </citation>
    <scope>NUCLEOTIDE SEQUENCE</scope>
    <source>
        <strain evidence="1">R07B-5</strain>
    </source>
</reference>
<evidence type="ECO:0000313" key="1">
    <source>
        <dbReference type="EMBL" id="KAK2193472.1"/>
    </source>
</evidence>
<evidence type="ECO:0000313" key="2">
    <source>
        <dbReference type="Proteomes" id="UP001209878"/>
    </source>
</evidence>
<keyword evidence="2" id="KW-1185">Reference proteome</keyword>
<comment type="caution">
    <text evidence="1">The sequence shown here is derived from an EMBL/GenBank/DDBJ whole genome shotgun (WGS) entry which is preliminary data.</text>
</comment>
<sequence>MERMDASLERTIRNAADYLTELDCIQQTVEIECDKIQRRLASTREQELLVTSMSRGHRHYKYCMLYMAKLYADVALFLEQQYLAEGGCPGGGEWQQIGRFFRTLYQVTLEVAFVYLKEAQVACGGGAITPGGCRGRGDNRAVLISLSREDQDAYFPLLWRLCSRPYETFLGELAKNTSGDRRALSRAITKISLIDDNAVAASADYCNSGERVDVPDSDADNPIPAAFVAFVHHHIALLAPFFLKRRQRLVTYAPDHLPPHSYLQKALDIILETLQEALYTEMCAGQLHQKFLQGSDFQSAHEQSELGRDMSDLVERYRKPVRRVKQFLANCNDTVNAHLNSLYHKFRTQCSCGFFHCVSVRPVLLYGRGGGVLVGTIIKDAQKRCVGQDV</sequence>
<proteinExistence type="predicted"/>
<accession>A0AAD9PFB4</accession>
<dbReference type="EMBL" id="JAODUO010000012">
    <property type="protein sequence ID" value="KAK2193472.1"/>
    <property type="molecule type" value="Genomic_DNA"/>
</dbReference>
<gene>
    <name evidence="1" type="ORF">NP493_12g04006</name>
</gene>
<dbReference type="AlphaFoldDB" id="A0AAD9PFB4"/>
<protein>
    <submittedName>
        <fullName evidence="1">Uncharacterized protein</fullName>
    </submittedName>
</protein>
<organism evidence="1 2">
    <name type="scientific">Ridgeia piscesae</name>
    <name type="common">Tubeworm</name>
    <dbReference type="NCBI Taxonomy" id="27915"/>
    <lineage>
        <taxon>Eukaryota</taxon>
        <taxon>Metazoa</taxon>
        <taxon>Spiralia</taxon>
        <taxon>Lophotrochozoa</taxon>
        <taxon>Annelida</taxon>
        <taxon>Polychaeta</taxon>
        <taxon>Sedentaria</taxon>
        <taxon>Canalipalpata</taxon>
        <taxon>Sabellida</taxon>
        <taxon>Siboglinidae</taxon>
        <taxon>Ridgeia</taxon>
    </lineage>
</organism>
<dbReference type="Proteomes" id="UP001209878">
    <property type="component" value="Unassembled WGS sequence"/>
</dbReference>
<name>A0AAD9PFB4_RIDPI</name>